<dbReference type="RefSeq" id="WP_301212635.1">
    <property type="nucleotide sequence ID" value="NZ_JAROCF010000001.1"/>
</dbReference>
<gene>
    <name evidence="3" type="ORF">P5G50_06970</name>
</gene>
<keyword evidence="4" id="KW-1185">Reference proteome</keyword>
<sequence>MNENAEQGRDADRTQPVESGSPTAPTASTVPLPPAEPWLTPAPFGAADTAGEARPAGRAPVRWGGVVWGALLVLFAAGTLWVLSAPSRLAAWDLWVSTLTTATAWALGIAVVGMVIVVSGLLGAIRSAQRRRVGG</sequence>
<feature type="compositionally biased region" description="Basic and acidic residues" evidence="1">
    <location>
        <begin position="1"/>
        <end position="15"/>
    </location>
</feature>
<keyword evidence="2" id="KW-0812">Transmembrane</keyword>
<accession>A0ABT8K9S3</accession>
<feature type="compositionally biased region" description="Polar residues" evidence="1">
    <location>
        <begin position="16"/>
        <end position="29"/>
    </location>
</feature>
<dbReference type="EMBL" id="JAROCF010000001">
    <property type="protein sequence ID" value="MDN4614193.1"/>
    <property type="molecule type" value="Genomic_DNA"/>
</dbReference>
<feature type="transmembrane region" description="Helical" evidence="2">
    <location>
        <begin position="104"/>
        <end position="125"/>
    </location>
</feature>
<evidence type="ECO:0000313" key="4">
    <source>
        <dbReference type="Proteomes" id="UP001174208"/>
    </source>
</evidence>
<keyword evidence="2" id="KW-1133">Transmembrane helix</keyword>
<evidence type="ECO:0000256" key="2">
    <source>
        <dbReference type="SAM" id="Phobius"/>
    </source>
</evidence>
<dbReference type="Proteomes" id="UP001174208">
    <property type="component" value="Unassembled WGS sequence"/>
</dbReference>
<reference evidence="3" key="1">
    <citation type="submission" date="2023-06" db="EMBL/GenBank/DDBJ databases">
        <title>MT1 and MT2 Draft Genomes of Novel Species.</title>
        <authorList>
            <person name="Venkateswaran K."/>
        </authorList>
    </citation>
    <scope>NUCLEOTIDE SEQUENCE</scope>
    <source>
        <strain evidence="3">F6_8S_P_1B</strain>
    </source>
</reference>
<keyword evidence="2" id="KW-0472">Membrane</keyword>
<feature type="region of interest" description="Disordered" evidence="1">
    <location>
        <begin position="1"/>
        <end position="57"/>
    </location>
</feature>
<evidence type="ECO:0000313" key="3">
    <source>
        <dbReference type="EMBL" id="MDN4614193.1"/>
    </source>
</evidence>
<protein>
    <submittedName>
        <fullName evidence="3">Uncharacterized protein</fullName>
    </submittedName>
</protein>
<proteinExistence type="predicted"/>
<name>A0ABT8K9S3_9MICO</name>
<comment type="caution">
    <text evidence="3">The sequence shown here is derived from an EMBL/GenBank/DDBJ whole genome shotgun (WGS) entry which is preliminary data.</text>
</comment>
<feature type="transmembrane region" description="Helical" evidence="2">
    <location>
        <begin position="63"/>
        <end position="84"/>
    </location>
</feature>
<evidence type="ECO:0000256" key="1">
    <source>
        <dbReference type="SAM" id="MobiDB-lite"/>
    </source>
</evidence>
<organism evidence="3 4">
    <name type="scientific">Leifsonia williamsii</name>
    <dbReference type="NCBI Taxonomy" id="3035919"/>
    <lineage>
        <taxon>Bacteria</taxon>
        <taxon>Bacillati</taxon>
        <taxon>Actinomycetota</taxon>
        <taxon>Actinomycetes</taxon>
        <taxon>Micrococcales</taxon>
        <taxon>Microbacteriaceae</taxon>
        <taxon>Leifsonia</taxon>
    </lineage>
</organism>